<organism evidence="2">
    <name type="scientific">uncultured Alphaproteobacteria bacterium</name>
    <dbReference type="NCBI Taxonomy" id="91750"/>
    <lineage>
        <taxon>Bacteria</taxon>
        <taxon>Pseudomonadati</taxon>
        <taxon>Pseudomonadota</taxon>
        <taxon>Alphaproteobacteria</taxon>
        <taxon>environmental samples</taxon>
    </lineage>
</organism>
<reference evidence="2" key="1">
    <citation type="journal article" date="2020" name="J. ISSAAS">
        <title>Lactobacilli and other gastrointestinal microbiota of Peromyscus leucopus, reservoir host for agents of Lyme disease and other zoonoses in North America.</title>
        <authorList>
            <person name="Milovic A."/>
            <person name="Bassam K."/>
            <person name="Shao H."/>
            <person name="Chatzistamou I."/>
            <person name="Tufts D.M."/>
            <person name="Diuk-Wasser M."/>
            <person name="Barbour A.G."/>
        </authorList>
    </citation>
    <scope>NUCLEOTIDE SEQUENCE</scope>
    <source>
        <strain evidence="2">LL90</strain>
    </source>
</reference>
<proteinExistence type="predicted"/>
<keyword evidence="1" id="KW-0472">Membrane</keyword>
<feature type="transmembrane region" description="Helical" evidence="1">
    <location>
        <begin position="7"/>
        <end position="25"/>
    </location>
</feature>
<evidence type="ECO:0000313" key="2">
    <source>
        <dbReference type="EMBL" id="QIM10655.1"/>
    </source>
</evidence>
<gene>
    <name evidence="2" type="ORF">PlAlph_5470</name>
</gene>
<dbReference type="EMBL" id="MN990732">
    <property type="protein sequence ID" value="QIM10655.1"/>
    <property type="molecule type" value="Genomic_DNA"/>
</dbReference>
<dbReference type="AlphaFoldDB" id="A0A6G8F2V7"/>
<name>A0A6G8F2V7_9PROT</name>
<keyword evidence="1" id="KW-1133">Transmembrane helix</keyword>
<accession>A0A6G8F2V7</accession>
<keyword evidence="1" id="KW-0812">Transmembrane</keyword>
<sequence>MGTLLKYIFYIVLVLLIYIVAKDIYDGKINQDTTVQEVGETVGTQSKQIINNSVEAVKEAAD</sequence>
<evidence type="ECO:0000256" key="1">
    <source>
        <dbReference type="SAM" id="Phobius"/>
    </source>
</evidence>
<protein>
    <submittedName>
        <fullName evidence="2">Uncharacterized protein</fullName>
    </submittedName>
</protein>